<evidence type="ECO:0000256" key="5">
    <source>
        <dbReference type="ARBA" id="ARBA00023136"/>
    </source>
</evidence>
<keyword evidence="3 8" id="KW-0812">Transmembrane</keyword>
<evidence type="ECO:0008006" key="11">
    <source>
        <dbReference type="Google" id="ProtNLM"/>
    </source>
</evidence>
<dbReference type="SUPFAM" id="SSF53850">
    <property type="entry name" value="Periplasmic binding protein-like II"/>
    <property type="match status" value="1"/>
</dbReference>
<evidence type="ECO:0000256" key="7">
    <source>
        <dbReference type="ARBA" id="ARBA00023180"/>
    </source>
</evidence>
<evidence type="ECO:0000256" key="6">
    <source>
        <dbReference type="ARBA" id="ARBA00023170"/>
    </source>
</evidence>
<accession>A0AAW1UEU2</accession>
<dbReference type="InterPro" id="IPR052192">
    <property type="entry name" value="Insect_Ionotropic_Sensory_Rcpt"/>
</dbReference>
<sequence>MVSNYFKSRLTYLLNGLNYEASINTFEEIISSGLKIGATQDGADLINTSSKIAEYLATNYVNCRGVDCLRRTVLKKDLATIALNAVAYSRRNNFSEEKTGRILFNKLHSLSFRKPLCTFFNKGHPLYPLYDRSLQRLAESGILMKIYLKYVRTNMMNEPILNSTQSLNFGHMVAPLCMWSIGITLSVITFFYEIILAKRNFSSMNLSKGLSSFKK</sequence>
<keyword evidence="2" id="KW-1003">Cell membrane</keyword>
<feature type="transmembrane region" description="Helical" evidence="8">
    <location>
        <begin position="172"/>
        <end position="195"/>
    </location>
</feature>
<gene>
    <name evidence="9" type="ORF">WA026_006734</name>
</gene>
<dbReference type="PANTHER" id="PTHR42643">
    <property type="entry name" value="IONOTROPIC RECEPTOR 20A-RELATED"/>
    <property type="match status" value="1"/>
</dbReference>
<evidence type="ECO:0000256" key="8">
    <source>
        <dbReference type="SAM" id="Phobius"/>
    </source>
</evidence>
<evidence type="ECO:0000256" key="2">
    <source>
        <dbReference type="ARBA" id="ARBA00022475"/>
    </source>
</evidence>
<keyword evidence="5 8" id="KW-0472">Membrane</keyword>
<dbReference type="AlphaFoldDB" id="A0AAW1UEU2"/>
<dbReference type="GO" id="GO:0005886">
    <property type="term" value="C:plasma membrane"/>
    <property type="evidence" value="ECO:0007669"/>
    <property type="project" value="UniProtKB-SubCell"/>
</dbReference>
<evidence type="ECO:0000256" key="1">
    <source>
        <dbReference type="ARBA" id="ARBA00004651"/>
    </source>
</evidence>
<keyword evidence="10" id="KW-1185">Reference proteome</keyword>
<evidence type="ECO:0000313" key="9">
    <source>
        <dbReference type="EMBL" id="KAK9879673.1"/>
    </source>
</evidence>
<keyword evidence="7" id="KW-0325">Glycoprotein</keyword>
<proteinExistence type="predicted"/>
<reference evidence="9 10" key="1">
    <citation type="submission" date="2023-03" db="EMBL/GenBank/DDBJ databases">
        <title>Genome insight into feeding habits of ladybird beetles.</title>
        <authorList>
            <person name="Li H.-S."/>
            <person name="Huang Y.-H."/>
            <person name="Pang H."/>
        </authorList>
    </citation>
    <scope>NUCLEOTIDE SEQUENCE [LARGE SCALE GENOMIC DNA]</scope>
    <source>
        <strain evidence="9">SYSU_2023b</strain>
        <tissue evidence="9">Whole body</tissue>
    </source>
</reference>
<comment type="subcellular location">
    <subcellularLocation>
        <location evidence="1">Cell membrane</location>
        <topology evidence="1">Multi-pass membrane protein</topology>
    </subcellularLocation>
</comment>
<dbReference type="PANTHER" id="PTHR42643:SF30">
    <property type="entry name" value="IONOTROPIC RECEPTOR 40A-RELATED"/>
    <property type="match status" value="1"/>
</dbReference>
<name>A0AAW1UEU2_9CUCU</name>
<organism evidence="9 10">
    <name type="scientific">Henosepilachna vigintioctopunctata</name>
    <dbReference type="NCBI Taxonomy" id="420089"/>
    <lineage>
        <taxon>Eukaryota</taxon>
        <taxon>Metazoa</taxon>
        <taxon>Ecdysozoa</taxon>
        <taxon>Arthropoda</taxon>
        <taxon>Hexapoda</taxon>
        <taxon>Insecta</taxon>
        <taxon>Pterygota</taxon>
        <taxon>Neoptera</taxon>
        <taxon>Endopterygota</taxon>
        <taxon>Coleoptera</taxon>
        <taxon>Polyphaga</taxon>
        <taxon>Cucujiformia</taxon>
        <taxon>Coccinelloidea</taxon>
        <taxon>Coccinellidae</taxon>
        <taxon>Epilachninae</taxon>
        <taxon>Epilachnini</taxon>
        <taxon>Henosepilachna</taxon>
    </lineage>
</organism>
<evidence type="ECO:0000256" key="3">
    <source>
        <dbReference type="ARBA" id="ARBA00022692"/>
    </source>
</evidence>
<dbReference type="EMBL" id="JARQZJ010000062">
    <property type="protein sequence ID" value="KAK9879673.1"/>
    <property type="molecule type" value="Genomic_DNA"/>
</dbReference>
<dbReference type="Proteomes" id="UP001431783">
    <property type="component" value="Unassembled WGS sequence"/>
</dbReference>
<keyword evidence="6" id="KW-0675">Receptor</keyword>
<evidence type="ECO:0000256" key="4">
    <source>
        <dbReference type="ARBA" id="ARBA00022989"/>
    </source>
</evidence>
<evidence type="ECO:0000313" key="10">
    <source>
        <dbReference type="Proteomes" id="UP001431783"/>
    </source>
</evidence>
<comment type="caution">
    <text evidence="9">The sequence shown here is derived from an EMBL/GenBank/DDBJ whole genome shotgun (WGS) entry which is preliminary data.</text>
</comment>
<keyword evidence="4 8" id="KW-1133">Transmembrane helix</keyword>
<protein>
    <recommendedName>
        <fullName evidence="11">Ionotropic receptor</fullName>
    </recommendedName>
</protein>